<reference evidence="2 3" key="1">
    <citation type="submission" date="2016-10" db="EMBL/GenBank/DDBJ databases">
        <authorList>
            <person name="de Groot N.N."/>
        </authorList>
    </citation>
    <scope>NUCLEOTIDE SEQUENCE [LARGE SCALE GENOMIC DNA]</scope>
    <source>
        <strain evidence="2 3">R-24608</strain>
    </source>
</reference>
<evidence type="ECO:0000313" key="2">
    <source>
        <dbReference type="EMBL" id="SFU31176.1"/>
    </source>
</evidence>
<keyword evidence="3" id="KW-1185">Reference proteome</keyword>
<sequence length="88" mass="9224">MPKAANKSVADFLRTLEKQDITLAEWSRRNGLDMQAVYTVCSGRALGRRGKARAVMAAMGLPLPPMHTNGSRSPQAALATATAAGVAA</sequence>
<dbReference type="EMBL" id="FPBX01000001">
    <property type="protein sequence ID" value="SFU31176.1"/>
    <property type="molecule type" value="Genomic_DNA"/>
</dbReference>
<dbReference type="RefSeq" id="WP_054255458.1">
    <property type="nucleotide sequence ID" value="NZ_CYIG01000007.1"/>
</dbReference>
<proteinExistence type="predicted"/>
<organism evidence="2 3">
    <name type="scientific">Paenacidovorax caeni</name>
    <dbReference type="NCBI Taxonomy" id="343013"/>
    <lineage>
        <taxon>Bacteria</taxon>
        <taxon>Pseudomonadati</taxon>
        <taxon>Pseudomonadota</taxon>
        <taxon>Betaproteobacteria</taxon>
        <taxon>Burkholderiales</taxon>
        <taxon>Comamonadaceae</taxon>
        <taxon>Paenacidovorax</taxon>
    </lineage>
</organism>
<dbReference type="NCBIfam" id="TIGR04111">
    <property type="entry name" value="BcepMu_gp16"/>
    <property type="match status" value="1"/>
</dbReference>
<gene>
    <name evidence="2" type="ORF">SAMN04489707_1001172</name>
</gene>
<feature type="region of interest" description="Disordered" evidence="1">
    <location>
        <begin position="65"/>
        <end position="88"/>
    </location>
</feature>
<accession>A0A1I7F4T5</accession>
<protein>
    <submittedName>
        <fullName evidence="2">Phage-associated protein, BcepMu gp16 family</fullName>
    </submittedName>
</protein>
<dbReference type="InterPro" id="IPR026365">
    <property type="entry name" value="BcepMu_gp16"/>
</dbReference>
<evidence type="ECO:0000313" key="3">
    <source>
        <dbReference type="Proteomes" id="UP000183656"/>
    </source>
</evidence>
<feature type="compositionally biased region" description="Low complexity" evidence="1">
    <location>
        <begin position="76"/>
        <end position="88"/>
    </location>
</feature>
<dbReference type="AlphaFoldDB" id="A0A1I7F4T5"/>
<dbReference type="Proteomes" id="UP000183656">
    <property type="component" value="Unassembled WGS sequence"/>
</dbReference>
<evidence type="ECO:0000256" key="1">
    <source>
        <dbReference type="SAM" id="MobiDB-lite"/>
    </source>
</evidence>
<name>A0A1I7F4T5_9BURK</name>
<dbReference type="STRING" id="343013.SAMN04489707_1001172"/>